<dbReference type="RefSeq" id="WP_149779947.1">
    <property type="nucleotide sequence ID" value="NZ_FRCB01000006.1"/>
</dbReference>
<accession>A0A1M7HSP7</accession>
<protein>
    <submittedName>
        <fullName evidence="5">Uncharacterized conserved protein, DUF849 family</fullName>
    </submittedName>
</protein>
<keyword evidence="2" id="KW-0808">Transferase</keyword>
<reference evidence="5 6" key="1">
    <citation type="submission" date="2016-11" db="EMBL/GenBank/DDBJ databases">
        <authorList>
            <person name="Varghese N."/>
            <person name="Submissions S."/>
        </authorList>
    </citation>
    <scope>NUCLEOTIDE SEQUENCE [LARGE SCALE GENOMIC DNA]</scope>
    <source>
        <strain evidence="5 6">DSM 28249</strain>
    </source>
</reference>
<keyword evidence="6" id="KW-1185">Reference proteome</keyword>
<evidence type="ECO:0000256" key="1">
    <source>
        <dbReference type="ARBA" id="ARBA00001947"/>
    </source>
</evidence>
<dbReference type="Pfam" id="PF05853">
    <property type="entry name" value="BKACE"/>
    <property type="match status" value="1"/>
</dbReference>
<comment type="cofactor">
    <cofactor evidence="1">
        <name>Zn(2+)</name>
        <dbReference type="ChEBI" id="CHEBI:29105"/>
    </cofactor>
</comment>
<dbReference type="AlphaFoldDB" id="A0A1M7HSP7"/>
<dbReference type="Proteomes" id="UP000322545">
    <property type="component" value="Unassembled WGS sequence"/>
</dbReference>
<dbReference type="PANTHER" id="PTHR37418">
    <property type="entry name" value="3-KETO-5-AMINOHEXANOATE CLEAVAGE ENZYME-RELATED"/>
    <property type="match status" value="1"/>
</dbReference>
<keyword evidence="4" id="KW-0862">Zinc</keyword>
<evidence type="ECO:0000256" key="2">
    <source>
        <dbReference type="ARBA" id="ARBA00022679"/>
    </source>
</evidence>
<dbReference type="GO" id="GO:0046872">
    <property type="term" value="F:metal ion binding"/>
    <property type="evidence" value="ECO:0007669"/>
    <property type="project" value="UniProtKB-KW"/>
</dbReference>
<proteinExistence type="predicted"/>
<evidence type="ECO:0000256" key="4">
    <source>
        <dbReference type="ARBA" id="ARBA00022833"/>
    </source>
</evidence>
<evidence type="ECO:0000256" key="3">
    <source>
        <dbReference type="ARBA" id="ARBA00022723"/>
    </source>
</evidence>
<dbReference type="GO" id="GO:0043720">
    <property type="term" value="F:3-keto-5-aminohexanoate cleavage activity"/>
    <property type="evidence" value="ECO:0007669"/>
    <property type="project" value="InterPro"/>
</dbReference>
<dbReference type="EMBL" id="FRCB01000006">
    <property type="protein sequence ID" value="SHM31581.1"/>
    <property type="molecule type" value="Genomic_DNA"/>
</dbReference>
<dbReference type="PANTHER" id="PTHR37418:SF2">
    <property type="entry name" value="3-KETO-5-AMINOHEXANOATE CLEAVAGE ENZYME"/>
    <property type="match status" value="1"/>
</dbReference>
<dbReference type="InterPro" id="IPR008567">
    <property type="entry name" value="BKACE"/>
</dbReference>
<keyword evidence="3" id="KW-0479">Metal-binding</keyword>
<dbReference type="Gene3D" id="3.20.20.70">
    <property type="entry name" value="Aldolase class I"/>
    <property type="match status" value="1"/>
</dbReference>
<dbReference type="InterPro" id="IPR013785">
    <property type="entry name" value="Aldolase_TIM"/>
</dbReference>
<evidence type="ECO:0000313" key="6">
    <source>
        <dbReference type="Proteomes" id="UP000322545"/>
    </source>
</evidence>
<evidence type="ECO:0000313" key="5">
    <source>
        <dbReference type="EMBL" id="SHM31581.1"/>
    </source>
</evidence>
<organism evidence="5 6">
    <name type="scientific">Roseovarius litoreus</name>
    <dbReference type="NCBI Taxonomy" id="1155722"/>
    <lineage>
        <taxon>Bacteria</taxon>
        <taxon>Pseudomonadati</taxon>
        <taxon>Pseudomonadota</taxon>
        <taxon>Alphaproteobacteria</taxon>
        <taxon>Rhodobacterales</taxon>
        <taxon>Roseobacteraceae</taxon>
        <taxon>Roseovarius</taxon>
    </lineage>
</organism>
<gene>
    <name evidence="5" type="ORF">SAMN05443432_106125</name>
</gene>
<sequence length="308" mass="33475">MSDIIITCAITGSIHTPSMSPHLPVTGDEIAAQALGAAEAGAAILHLHARDPETGRPSASVEHFMAFLPSIHQGCDAILNLSTGGSAIMSLDERLATPRLAAPEMASLNMGSMNFALYPMAERFTDWQHDWEKPFLEATDDLVFKNTPRDIARILTELGTERGARFEFECYDLSHLYMLRHFADRGMIQPPFFIQFVFGVLGGVGPDPENLTHMVRIADKLFGADYMFSVLAAGRHQMPMITMAAAMGGHVRVGLEDSLTIARGELATSNAAQVAKIRRIVEDLGRTVASPARARDMLSLKGADRTAI</sequence>
<name>A0A1M7HSP7_9RHOB</name>